<proteinExistence type="predicted"/>
<dbReference type="Proteomes" id="UP000075714">
    <property type="component" value="Unassembled WGS sequence"/>
</dbReference>
<dbReference type="SUPFAM" id="SSF52047">
    <property type="entry name" value="RNI-like"/>
    <property type="match status" value="1"/>
</dbReference>
<feature type="region of interest" description="Disordered" evidence="1">
    <location>
        <begin position="856"/>
        <end position="879"/>
    </location>
</feature>
<accession>A0A150G8W0</accession>
<dbReference type="OrthoDB" id="552114at2759"/>
<organism evidence="2 3">
    <name type="scientific">Gonium pectorale</name>
    <name type="common">Green alga</name>
    <dbReference type="NCBI Taxonomy" id="33097"/>
    <lineage>
        <taxon>Eukaryota</taxon>
        <taxon>Viridiplantae</taxon>
        <taxon>Chlorophyta</taxon>
        <taxon>core chlorophytes</taxon>
        <taxon>Chlorophyceae</taxon>
        <taxon>CS clade</taxon>
        <taxon>Chlamydomonadales</taxon>
        <taxon>Volvocaceae</taxon>
        <taxon>Gonium</taxon>
    </lineage>
</organism>
<name>A0A150G8W0_GONPE</name>
<dbReference type="EMBL" id="LSYV01000046">
    <property type="protein sequence ID" value="KXZ46274.1"/>
    <property type="molecule type" value="Genomic_DNA"/>
</dbReference>
<sequence>MAVLGPCPSLLSLHLAGWPGQHQSPLLAALPGWAPRLHTLVLEGVAPGALDAPPSAAAAAATPGAVALAALTALRRLALRVPDPRAAAVQGSRGAARPPRALPDLSALTRLTALQLVGVVPNPSTAACLAALTGLAHLHLDLIHDGYDKGLQVLDLTSHCRLVSLVLRARPPGALWQLQPQDSHAAGASMRSAPSPAAAAAAMPCPAALRATLQRLPPGLRCLAVDLPPWRPREDASWAQSAGDADGVGASPVALEAATAAAPRPPPLRFLSCPPEMIPCLRDLGLDVGHLACLRLAAVLPVAASGGGGGAAAWPSAAPSCWPACCCRGELAELRPGLLLTGAVPGGAGPPAAAGGAAAGRAAAWGRQAPGGGMHTDGGERAEAVGEMEAAAEGIEEDEEAMLAATAPRVPHSGSDVLAAMAALPQLLPWPRAPRAAEAAVEAAEAAPAEAREEGRARRAAAAAAVAGAQGGAGMGTVNARFSMWHLTSLLNRLAAWVAAAAADAGADGDVADAAGRPTTSQPATATAAARSAVVDLSHTSVSAAARTAAPSTGSMGSVSGLTVADLRSATPGAVAGGGGEGGTSGRPPTIDLRLWLDRYAGLPALTTILYTPTVRQALQHVRHLALLNVSYVGAGSGGSGSSGGAGGGAAAPLLAHGHTPLEAFVTALASLRALRSLTLQPLHNGLGSLARVLSGQPLAALRVLRLLDVEEDGRSAAERPLLPRLCELMLALGGGAACGGDGDGVAVGGGRGDGGAGDDYSSTGVCVCRDNGDGGDDGVGSCITCAARGGGRAGSSGDGGGGGTCSKVGAEEEDDISPTTGRPAEVWGADAGRAGKEDGIVDAAEDDERDRCLHEDGYGQVRSPGPGQRRGRRGGGGGSRRVLLVLPQLLGWEVEAVNRQVEAETGGACACELRAGP</sequence>
<evidence type="ECO:0000313" key="2">
    <source>
        <dbReference type="EMBL" id="KXZ46274.1"/>
    </source>
</evidence>
<reference evidence="3" key="1">
    <citation type="journal article" date="2016" name="Nat. Commun.">
        <title>The Gonium pectorale genome demonstrates co-option of cell cycle regulation during the evolution of multicellularity.</title>
        <authorList>
            <person name="Hanschen E.R."/>
            <person name="Marriage T.N."/>
            <person name="Ferris P.J."/>
            <person name="Hamaji T."/>
            <person name="Toyoda A."/>
            <person name="Fujiyama A."/>
            <person name="Neme R."/>
            <person name="Noguchi H."/>
            <person name="Minakuchi Y."/>
            <person name="Suzuki M."/>
            <person name="Kawai-Toyooka H."/>
            <person name="Smith D.R."/>
            <person name="Sparks H."/>
            <person name="Anderson J."/>
            <person name="Bakaric R."/>
            <person name="Luria V."/>
            <person name="Karger A."/>
            <person name="Kirschner M.W."/>
            <person name="Durand P.M."/>
            <person name="Michod R.E."/>
            <person name="Nozaki H."/>
            <person name="Olson B.J."/>
        </authorList>
    </citation>
    <scope>NUCLEOTIDE SEQUENCE [LARGE SCALE GENOMIC DNA]</scope>
    <source>
        <strain evidence="3">NIES-2863</strain>
    </source>
</reference>
<comment type="caution">
    <text evidence="2">The sequence shown here is derived from an EMBL/GenBank/DDBJ whole genome shotgun (WGS) entry which is preliminary data.</text>
</comment>
<evidence type="ECO:0000313" key="3">
    <source>
        <dbReference type="Proteomes" id="UP000075714"/>
    </source>
</evidence>
<dbReference type="AlphaFoldDB" id="A0A150G8W0"/>
<feature type="compositionally biased region" description="Gly residues" evidence="1">
    <location>
        <begin position="791"/>
        <end position="805"/>
    </location>
</feature>
<gene>
    <name evidence="2" type="ORF">GPECTOR_45g144</name>
</gene>
<keyword evidence="3" id="KW-1185">Reference proteome</keyword>
<protein>
    <submittedName>
        <fullName evidence="2">Uncharacterized protein</fullName>
    </submittedName>
</protein>
<feature type="region of interest" description="Disordered" evidence="1">
    <location>
        <begin position="791"/>
        <end position="828"/>
    </location>
</feature>
<evidence type="ECO:0000256" key="1">
    <source>
        <dbReference type="SAM" id="MobiDB-lite"/>
    </source>
</evidence>